<proteinExistence type="predicted"/>
<evidence type="ECO:0000313" key="5">
    <source>
        <dbReference type="Proteomes" id="UP000076881"/>
    </source>
</evidence>
<feature type="compositionally biased region" description="Polar residues" evidence="1">
    <location>
        <begin position="393"/>
        <end position="409"/>
    </location>
</feature>
<evidence type="ECO:0000256" key="1">
    <source>
        <dbReference type="SAM" id="MobiDB-lite"/>
    </source>
</evidence>
<name>A0A162LE87_CORDF</name>
<feature type="region of interest" description="Disordered" evidence="1">
    <location>
        <begin position="260"/>
        <end position="296"/>
    </location>
</feature>
<accession>A0A162LE87</accession>
<sequence length="409" mass="41905">MRYTTLAAAAAAAAVAGPVAAAADEMTWTPATQTQYLPPVAGFTLRPTPALRVPRPGLVLRDDDDDDEDDDDRAGKITHGTAITTAGTAARSSGSSTSTPRPSNTCGWDKNGGGFYACSDSRSSCQYTNGVVGCCSGDNCKKIPKQCVAQTKECDSDDNGGTLCCHHSSAPACYTWLISTSTAGKQETYSLLGCTDKPGTGTLLPTDPASSSSSSSGGGGKTNIGAIVGGVIGGILALLGIALFAWYFMRQRRRGRQEHQAAAAAALSRQQRESGASWTEEGSEKHQQAAMYANSVPRRKEVPGTGEAALAAGACASPATTMTTTTDRAGTGSPSERHLAYSVSSASQTGSSSFGTAGVVSNLSTVPPPLEGVVEAPDTGLPPQESGAPVEVQGTTLTRDTMQNRAELP</sequence>
<feature type="transmembrane region" description="Helical" evidence="2">
    <location>
        <begin position="224"/>
        <end position="248"/>
    </location>
</feature>
<feature type="compositionally biased region" description="Low complexity" evidence="1">
    <location>
        <begin position="342"/>
        <end position="353"/>
    </location>
</feature>
<reference evidence="4 5" key="1">
    <citation type="journal article" date="2016" name="Genome Biol. Evol.">
        <title>Divergent and convergent evolution of fungal pathogenicity.</title>
        <authorList>
            <person name="Shang Y."/>
            <person name="Xiao G."/>
            <person name="Zheng P."/>
            <person name="Cen K."/>
            <person name="Zhan S."/>
            <person name="Wang C."/>
        </authorList>
    </citation>
    <scope>NUCLEOTIDE SEQUENCE [LARGE SCALE GENOMIC DNA]</scope>
    <source>
        <strain evidence="4 5">RCEF 1005</strain>
    </source>
</reference>
<feature type="compositionally biased region" description="Low complexity" evidence="1">
    <location>
        <begin position="77"/>
        <end position="99"/>
    </location>
</feature>
<feature type="chain" id="PRO_5007836935" evidence="3">
    <location>
        <begin position="22"/>
        <end position="409"/>
    </location>
</feature>
<protein>
    <submittedName>
        <fullName evidence="4">Uncharacterized protein</fullName>
    </submittedName>
</protein>
<dbReference type="EMBL" id="AZHF01000011">
    <property type="protein sequence ID" value="OAA69394.1"/>
    <property type="molecule type" value="Genomic_DNA"/>
</dbReference>
<keyword evidence="2" id="KW-0472">Membrane</keyword>
<keyword evidence="2" id="KW-0812">Transmembrane</keyword>
<keyword evidence="2" id="KW-1133">Transmembrane helix</keyword>
<feature type="region of interest" description="Disordered" evidence="1">
    <location>
        <begin position="54"/>
        <end position="104"/>
    </location>
</feature>
<evidence type="ECO:0000313" key="4">
    <source>
        <dbReference type="EMBL" id="OAA69394.1"/>
    </source>
</evidence>
<feature type="compositionally biased region" description="Acidic residues" evidence="1">
    <location>
        <begin position="62"/>
        <end position="72"/>
    </location>
</feature>
<feature type="compositionally biased region" description="Low complexity" evidence="1">
    <location>
        <begin position="260"/>
        <end position="269"/>
    </location>
</feature>
<dbReference type="STRING" id="1081108.A0A162LE87"/>
<evidence type="ECO:0000256" key="3">
    <source>
        <dbReference type="SAM" id="SignalP"/>
    </source>
</evidence>
<feature type="region of interest" description="Disordered" evidence="1">
    <location>
        <begin position="369"/>
        <end position="409"/>
    </location>
</feature>
<organism evidence="4 5">
    <name type="scientific">Akanthomyces lecanii RCEF 1005</name>
    <dbReference type="NCBI Taxonomy" id="1081108"/>
    <lineage>
        <taxon>Eukaryota</taxon>
        <taxon>Fungi</taxon>
        <taxon>Dikarya</taxon>
        <taxon>Ascomycota</taxon>
        <taxon>Pezizomycotina</taxon>
        <taxon>Sordariomycetes</taxon>
        <taxon>Hypocreomycetidae</taxon>
        <taxon>Hypocreales</taxon>
        <taxon>Cordycipitaceae</taxon>
        <taxon>Akanthomyces</taxon>
        <taxon>Cordyceps confragosa</taxon>
    </lineage>
</organism>
<dbReference type="AlphaFoldDB" id="A0A162LE87"/>
<keyword evidence="5" id="KW-1185">Reference proteome</keyword>
<comment type="caution">
    <text evidence="4">The sequence shown here is derived from an EMBL/GenBank/DDBJ whole genome shotgun (WGS) entry which is preliminary data.</text>
</comment>
<dbReference type="Proteomes" id="UP000076881">
    <property type="component" value="Unassembled WGS sequence"/>
</dbReference>
<feature type="region of interest" description="Disordered" evidence="1">
    <location>
        <begin position="319"/>
        <end position="354"/>
    </location>
</feature>
<evidence type="ECO:0000256" key="2">
    <source>
        <dbReference type="SAM" id="Phobius"/>
    </source>
</evidence>
<feature type="signal peptide" evidence="3">
    <location>
        <begin position="1"/>
        <end position="21"/>
    </location>
</feature>
<dbReference type="OrthoDB" id="4870414at2759"/>
<keyword evidence="3" id="KW-0732">Signal</keyword>
<gene>
    <name evidence="4" type="ORF">LEL_10270</name>
</gene>